<feature type="region of interest" description="Disordered" evidence="4">
    <location>
        <begin position="2488"/>
        <end position="2511"/>
    </location>
</feature>
<proteinExistence type="predicted"/>
<reference evidence="6" key="1">
    <citation type="submission" date="2021-02" db="EMBL/GenBank/DDBJ databases">
        <authorList>
            <person name="Dougan E. K."/>
            <person name="Rhodes N."/>
            <person name="Thang M."/>
            <person name="Chan C."/>
        </authorList>
    </citation>
    <scope>NUCLEOTIDE SEQUENCE</scope>
</reference>
<sequence length="3062" mass="338219">SVQYAMSGQMEIMIEPITASLSLSFDGFSRGSESMFGEKSQSRVRLTGNPLAKAKQLGTRLLEAGTAKLGELKTTVQSFGSEAMKFISEVPGKIMDWLKDLLELIPCVDADVLMPKIRGGSTVMLKFGLHEMVKLALEMAVDKGTELAELKLVGEIEGHRSDSQQKLDTVRSFFVDPLDAIDFDLILDQVMPPSDISEVYKTVRAEAGDGFKDAVGTLKSSFEHGEGLVDKVAKIVKDFTRNQLQNVANKIIIEIKEFEDVEVEFPPVPKHRTSKMWAKIKKMGQEAKKALSTHTGHFAKLGKMAVQQRKNPKKDVGSCFVSKTALAQVCEALACIELLKLWRLHLVVAPARAVCSQVLKAFISETKATVSQKMEARSQQFQTNFMEAWKIDLQKLADLKDAAKEMALKLTQDFIVEPLLTKTTQMVTDLIQDSGRMFLSEARSTLAEAPVWGTALAKLPKDAGASAEELKDTIIDEVFVAAEKSLMELSELAAGKWESKGRAVSRDLLAGKMPTLNLESIKAAARTARRSTGTSTNDVSIMSKLKEEIHKLGEKAKEVFEDGKDDLKPVEEEVKALLKEKVQEAREDLKTKLRLKLESIRDEVAGAGIPLTEEDQEKIIEMVDEHVLKRIENLDSFPKLHKAGKQISKVTKHLDGKEMQGVLMEQAKAMLKAQAQRVMTEAIERLKPQVKQRLVQLATEVVLDMTGLGGDGNDPGVSKVLNDLLEFFPENETVAAAAAAAGAVAKGVKGAAQGGKAGGKGGASGGAGAYFSTGGLIDSMKKMVKGKGLSNITSKANEIMGGVDLPDLSALVPGFDETPDIASLLEGMMQGGGGAEFPAELMGTGICEGEDQHKLMKHLNGTQESVARISDADMVKAFFHAGEISCDVTEAGEIVAAVFSDILDVGELVLDFITIVKRLPFVKIIAEILEPPIKMVAKALKKILGKVKDFLEDKMLPKTEKLCEFAADLALKLDYLRTAVDMSKVAAFPPFPQLKQIGSAIMVCEWMPPLIGVMDFAMKAIAEMTTFGGMDSKFLSTITFWVEEWFPRPLIDAFKGIASAFNSFMGPVRSVNKFLKKKHKVCLLWECFTFSIRGLLQNLSGFLQDIFDFALSPFKKLIRELTKPMTDQIKKWLLDALPIPKIDAASDLKDMFNSEPVQDIRENGFAGKVDEAVTAAREATSYCYSYGTVVPAEAAVCSDLSRYVSMPFQCMELCQECPGCVRWTFLKESESPPKGRCRLADSEAFYVQSEDDLEHVSGPQACRPEKDYEPSDFDPSPEMSLCSDMGAVPNAEDLDSCKKACYADKTCKAVQILGGLCHIGIGENDCFGDDVETSLRKTRSAAEAAATQCGAARGIQSTMEQARDACQGNQECVNEALTHANKANRMVAWRALLRGIAIDAGRIAVLLLGDSWGKSARTDCGNTESTDWKVLVEDCGAARVRVFDQLEQIARLNQSLAVCEWKAEQCAQGPAYTQLSLSSLCLGFALGALAILALQATRLQAAVSLPVTKGCPVAAGQAVTWAREGLKRREISETDDSDGGCIEEVALATPDRDINDTVLEVGDTFSEVIRMDGDRLPRRIRERDTYLPRHSGGGELGTDELRSLTAQAEAMVDRIAPGDARRRVTGKVGRDGRVHGLGLASGADPQSADSRRDRDCWMVVFDDGGSSVGEERSPALENGSEVVLGGERYAIWQEDGRVFMAKQVHRGRLAALADLAKQSTSAAPAAERDVRILPVLFDVADERWRTITEALPELDEADFADWPLQGPRTLFRDLRQLRRLGTDFVQHHEGWVRKSGIRPTDRSVHEHLAICRALNLLVSYDQLNIVNIAGAEALNRRRTLIEMAHQGRPEAPSYAGAEEVLGVRESTDGSVVDPAITAYAAKRQAAKAEIQKQRRLAAEEQRAVSASDDKNYKGGGRGSGRGAAEMLWGGVSTACPPESESAQAALRQLLAKRAGYSVGPGALASFVRERVSLPRGQGEPVQLVDILPAAERSRLERFQTEMLLSPEEVGLFVVTKKADKQRMEVSREGFFVAQEDVRNFFYRLGISKELGEYFALPEVDADLLAQEMGELPSEASVLASKGHRIYPHLRVLPMGFSWAFHLAHEAHVHLAKEALPGVPVAVDRRPAPTLTPQARAESAMMIYADNNNHVALSSKRVSSDQKIMMDKLHEHGLATHDITEASHIAESLGVRIDGLAGRITATPARDWRLWRALQALEARPFISGEELQVVLGHMTMRSMLNRSLLSILRHAYVFVAQCYKKRTRLWRSVALEMYLFRSLMILGEANVMAEWSTDMFCTDASLSGYAVMCRQCPQEIPMEVRSFDERWRFKRTEGTRVAPRRAALEGMDVFEDVETVLPNCMGEVRGPHAIQSSFPEVPQGLMEQSHWQCLWAAHMQFSEPIHQIEARSVLSLVKHLAKDRRFHNRRVAAFNDNMGVVLAVSKGRCASYGLLRLLRRISAHLLGTGIRLHLRWVPSEVNTADVDSRRWEASRSPVDAKKASKKARGDFQQERGGNLKQEVQTARSGLKKMVDAHKKKRQRAMKRKMKYVKRMRATRGEKSILEVNSVKEPQRKDYSRRLQRFFAFADHFEFDITTGKGLDEVLCEYSDALFLEGEDVNSGQKLLAALEFDMPEWHREGALNLPRFKRALKGWRKLAPPQSRLPLLEFLKGAISGVMMFLKQKEMALMNEFTFSTYARPGETFLMAVDVVPGNRDFERTVVLLSPLERGESSKAGVYDETLILDDQRAPWLEKLLREHATAQLQKSGKDAHLWTFTASAYLKTWRLCVEILDIGSLALSPYQNRHGGASRDHLQKLRSAMDIQRRGRWSSETSARIYDKPGLLQKAINKYQGDYQAFGEDVRSSSFLSLFGGEAKGAEFVASQGGIAMVVDFAHSSQNDLSKPRAWNDLYKILPDFDFVGVDLPCETFSRARRAPADSPMPQALRGDSPKHIFGLSMKDAEKVRKSNNMVWGAIRLIKKSLKMNISGYLETKRRHVQLTGVAYGKFLTEVLASDASLAKLASRTGSTKLWEVLASDASLAKLASRTGSTKLLMDTKARAHKIWE</sequence>
<feature type="compositionally biased region" description="Basic and acidic residues" evidence="4">
    <location>
        <begin position="1899"/>
        <end position="1912"/>
    </location>
</feature>
<feature type="domain" description="Apple" evidence="5">
    <location>
        <begin position="1183"/>
        <end position="1262"/>
    </location>
</feature>
<evidence type="ECO:0000256" key="1">
    <source>
        <dbReference type="ARBA" id="ARBA00022737"/>
    </source>
</evidence>
<feature type="region of interest" description="Disordered" evidence="4">
    <location>
        <begin position="1899"/>
        <end position="1918"/>
    </location>
</feature>
<dbReference type="Gene3D" id="3.50.4.10">
    <property type="entry name" value="Hepatocyte Growth Factor"/>
    <property type="match status" value="1"/>
</dbReference>
<protein>
    <recommendedName>
        <fullName evidence="5">Apple domain-containing protein</fullName>
    </recommendedName>
</protein>
<feature type="coiled-coil region" evidence="3">
    <location>
        <begin position="386"/>
        <end position="413"/>
    </location>
</feature>
<organism evidence="6 7">
    <name type="scientific">Symbiodinium natans</name>
    <dbReference type="NCBI Taxonomy" id="878477"/>
    <lineage>
        <taxon>Eukaryota</taxon>
        <taxon>Sar</taxon>
        <taxon>Alveolata</taxon>
        <taxon>Dinophyceae</taxon>
        <taxon>Suessiales</taxon>
        <taxon>Symbiodiniaceae</taxon>
        <taxon>Symbiodinium</taxon>
    </lineage>
</organism>
<evidence type="ECO:0000259" key="5">
    <source>
        <dbReference type="SMART" id="SM00223"/>
    </source>
</evidence>
<dbReference type="GO" id="GO:0003677">
    <property type="term" value="F:DNA binding"/>
    <property type="evidence" value="ECO:0007669"/>
    <property type="project" value="InterPro"/>
</dbReference>
<keyword evidence="2" id="KW-1015">Disulfide bond</keyword>
<dbReference type="InterPro" id="IPR011010">
    <property type="entry name" value="DNA_brk_join_enz"/>
</dbReference>
<evidence type="ECO:0000256" key="3">
    <source>
        <dbReference type="SAM" id="Coils"/>
    </source>
</evidence>
<gene>
    <name evidence="6" type="ORF">SNAT2548_LOCUS7207</name>
</gene>
<dbReference type="SUPFAM" id="SSF56349">
    <property type="entry name" value="DNA breaking-rejoining enzymes"/>
    <property type="match status" value="1"/>
</dbReference>
<dbReference type="Proteomes" id="UP000604046">
    <property type="component" value="Unassembled WGS sequence"/>
</dbReference>
<dbReference type="EMBL" id="CAJNDS010000496">
    <property type="protein sequence ID" value="CAE7212422.1"/>
    <property type="molecule type" value="Genomic_DNA"/>
</dbReference>
<keyword evidence="1" id="KW-0677">Repeat</keyword>
<evidence type="ECO:0000256" key="4">
    <source>
        <dbReference type="SAM" id="MobiDB-lite"/>
    </source>
</evidence>
<evidence type="ECO:0000256" key="2">
    <source>
        <dbReference type="ARBA" id="ARBA00023157"/>
    </source>
</evidence>
<keyword evidence="3" id="KW-0175">Coiled coil</keyword>
<evidence type="ECO:0000313" key="6">
    <source>
        <dbReference type="EMBL" id="CAE7212422.1"/>
    </source>
</evidence>
<feature type="non-terminal residue" evidence="6">
    <location>
        <position position="3062"/>
    </location>
</feature>
<dbReference type="GO" id="GO:0006508">
    <property type="term" value="P:proteolysis"/>
    <property type="evidence" value="ECO:0007669"/>
    <property type="project" value="InterPro"/>
</dbReference>
<dbReference type="SMART" id="SM00223">
    <property type="entry name" value="APPLE"/>
    <property type="match status" value="1"/>
</dbReference>
<dbReference type="GO" id="GO:0005576">
    <property type="term" value="C:extracellular region"/>
    <property type="evidence" value="ECO:0007669"/>
    <property type="project" value="InterPro"/>
</dbReference>
<name>A0A812JNL5_9DINO</name>
<dbReference type="InterPro" id="IPR000177">
    <property type="entry name" value="Apple"/>
</dbReference>
<keyword evidence="7" id="KW-1185">Reference proteome</keyword>
<feature type="compositionally biased region" description="Basic and acidic residues" evidence="4">
    <location>
        <begin position="2488"/>
        <end position="2509"/>
    </location>
</feature>
<evidence type="ECO:0000313" key="7">
    <source>
        <dbReference type="Proteomes" id="UP000604046"/>
    </source>
</evidence>
<comment type="caution">
    <text evidence="6">The sequence shown here is derived from an EMBL/GenBank/DDBJ whole genome shotgun (WGS) entry which is preliminary data.</text>
</comment>
<accession>A0A812JNL5</accession>
<feature type="coiled-coil region" evidence="3">
    <location>
        <begin position="542"/>
        <end position="595"/>
    </location>
</feature>
<dbReference type="OrthoDB" id="412909at2759"/>